<dbReference type="Pfam" id="PF13086">
    <property type="entry name" value="AAA_11"/>
    <property type="match status" value="1"/>
</dbReference>
<proteinExistence type="predicted"/>
<reference evidence="3 4" key="1">
    <citation type="journal article" date="2019" name="Sci. Rep.">
        <title>Colletotrichum shisoi sp. nov., an anthracnose pathogen of Perilla frutescens in Japan: molecular phylogenetic, morphological and genomic evidence.</title>
        <authorList>
            <person name="Gan P."/>
            <person name="Tsushima A."/>
            <person name="Hiroyama R."/>
            <person name="Narusaka M."/>
            <person name="Takano Y."/>
            <person name="Narusaka Y."/>
            <person name="Kawaradani M."/>
            <person name="Damm U."/>
            <person name="Shirasu K."/>
        </authorList>
    </citation>
    <scope>NUCLEOTIDE SEQUENCE [LARGE SCALE GENOMIC DNA]</scope>
    <source>
        <strain evidence="3 4">PG-2018a</strain>
    </source>
</reference>
<dbReference type="PANTHER" id="PTHR10887:SF495">
    <property type="entry name" value="HELICASE SENATAXIN ISOFORM X1-RELATED"/>
    <property type="match status" value="1"/>
</dbReference>
<feature type="domain" description="DNA2/NAM7 helicase helicase" evidence="1">
    <location>
        <begin position="686"/>
        <end position="956"/>
    </location>
</feature>
<dbReference type="InterPro" id="IPR027417">
    <property type="entry name" value="P-loop_NTPase"/>
</dbReference>
<dbReference type="InterPro" id="IPR045055">
    <property type="entry name" value="DNA2/NAM7-like"/>
</dbReference>
<dbReference type="EMBL" id="PUHP01001640">
    <property type="protein sequence ID" value="TQN65416.1"/>
    <property type="molecule type" value="Genomic_DNA"/>
</dbReference>
<organism evidence="3 4">
    <name type="scientific">Colletotrichum shisoi</name>
    <dbReference type="NCBI Taxonomy" id="2078593"/>
    <lineage>
        <taxon>Eukaryota</taxon>
        <taxon>Fungi</taxon>
        <taxon>Dikarya</taxon>
        <taxon>Ascomycota</taxon>
        <taxon>Pezizomycotina</taxon>
        <taxon>Sordariomycetes</taxon>
        <taxon>Hypocreomycetidae</taxon>
        <taxon>Glomerellales</taxon>
        <taxon>Glomerellaceae</taxon>
        <taxon>Colletotrichum</taxon>
        <taxon>Colletotrichum destructivum species complex</taxon>
    </lineage>
</organism>
<dbReference type="InterPro" id="IPR041679">
    <property type="entry name" value="DNA2/NAM7-like_C"/>
</dbReference>
<dbReference type="PANTHER" id="PTHR10887">
    <property type="entry name" value="DNA2/NAM7 HELICASE FAMILY"/>
    <property type="match status" value="1"/>
</dbReference>
<comment type="caution">
    <text evidence="3">The sequence shown here is derived from an EMBL/GenBank/DDBJ whole genome shotgun (WGS) entry which is preliminary data.</text>
</comment>
<evidence type="ECO:0000259" key="2">
    <source>
        <dbReference type="Pfam" id="PF13087"/>
    </source>
</evidence>
<evidence type="ECO:0000313" key="3">
    <source>
        <dbReference type="EMBL" id="TQN65416.1"/>
    </source>
</evidence>
<dbReference type="InterPro" id="IPR041677">
    <property type="entry name" value="DNA2/NAM7_AAA_11"/>
</dbReference>
<gene>
    <name evidence="3" type="primary">Smg-2</name>
    <name evidence="3" type="ORF">CSHISOI_10156</name>
</gene>
<evidence type="ECO:0000313" key="4">
    <source>
        <dbReference type="Proteomes" id="UP000326340"/>
    </source>
</evidence>
<dbReference type="Proteomes" id="UP000326340">
    <property type="component" value="Unassembled WGS sequence"/>
</dbReference>
<dbReference type="Pfam" id="PF13087">
    <property type="entry name" value="AAA_12"/>
    <property type="match status" value="1"/>
</dbReference>
<feature type="domain" description="DNA2/NAM7 helicase-like C-terminal" evidence="2">
    <location>
        <begin position="971"/>
        <end position="1183"/>
    </location>
</feature>
<keyword evidence="4" id="KW-1185">Reference proteome</keyword>
<accession>A0A5Q4BF73</accession>
<name>A0A5Q4BF73_9PEZI</name>
<dbReference type="GO" id="GO:0004386">
    <property type="term" value="F:helicase activity"/>
    <property type="evidence" value="ECO:0007669"/>
    <property type="project" value="InterPro"/>
</dbReference>
<dbReference type="AlphaFoldDB" id="A0A5Q4BF73"/>
<dbReference type="SUPFAM" id="SSF52540">
    <property type="entry name" value="P-loop containing nucleoside triphosphate hydrolases"/>
    <property type="match status" value="1"/>
</dbReference>
<sequence length="1212" mass="135799">MKLTHSLLRESSIQNGDSDGNSAPPVNYWEHQVDEQVECNIDNQNGEVHGDQGPPVDSWEHQIDEKVEYNIDWAPLDTLGSMDCLLTVTNGNLNWKSMPSVQNAENLRECGNETISVKLKVSDETISPLMHKYLKIELHLYEANLLDTQVAEALIYFRDMDSITAGDLSLDESAKALKKHNTKAVATRSLIKVSFVASQVTLNISTQQRLLVQGFDNAEKHREANDRHGSRYPDLVALINSLQSQDTRQTIQIDLLIAEPLLRDGEKWTEILNDVFEVVHSADQAEDQMAQWFSKSAESHDMPLGHVPRVNDILPRGLTKQDPLVRFHNEDQYIVTQIVGAANKAFAEEAAARDLVSAEFAANVVPLRSSNDNSQFIVVITPKGRDIYLPALGESCHIKIPGIKQKNRVLPPDLGEATKSIIGSVEAHAYDPDAFFVTSVRKQLLKVMDPDKGADTRFTDADILDLRFHQDEDNDSENHEARLRKFVKSHAQFLRVETPEKPTGDEDVWFPATRMDSKIECVADDAQVYLASCPLEAKDDTDNVRRPISVELPFLELERSTRMDDYMKLVVEEQVDLKAVIRRDTSDKTIRAEVFAVNALHNPASANTAVIGDQSIEAFRYVQSFKRNEKTRSVNLLERFPVLLALSQSDGSQSALSECPQQIISQYLKLDAAKKSVINQLNDLPAGLAFIPGVAGSGKTELVKFIIAACIFGQGAARPMPALYLAPNNQAVDDMATKFQAYFDKLGLEGAPTIMRLYGLDFEVKSVVRDLAPGSGTSYQHFDEEKAQGKIEEMDAEAEQATDRAYQFLAVYQLEKMGCNFNQQNKNSRSKRMRSNNVSADTAAVAYYQTHIENYRNLQSILTISERDGSLSDDHLSEVRMLVKGLFQDMLFDFKGIICTTPVVAANVTVRRFQAELVFTDEAARQSELGSLISVAHYQPYAWFFLGDTAQLKPYVGQDSKATDNPFIRQMSVSLLERAVLAGVELGYLNITHRLRGSLCPLSSKIHYGGRMRNRGSPDWNWPSSTVAFSNEVTKLLGPSSDTSNSTRVVVQFPFARATLAGTSYRNITHVRWVLDQAKKMLQNPELTEIDSKKMASILILPLYKAQVDLYREKLHNERTQKRISDEHFRRIEVRTLDSAQGEERDVVIVDYVQTHKAGFCVDPNRNCLATTRAKQCEILIINAGMINSPQVENSKVGQILAKATERDIILK</sequence>
<feature type="non-terminal residue" evidence="3">
    <location>
        <position position="1212"/>
    </location>
</feature>
<dbReference type="OrthoDB" id="4847148at2759"/>
<evidence type="ECO:0000259" key="1">
    <source>
        <dbReference type="Pfam" id="PF13086"/>
    </source>
</evidence>
<protein>
    <submittedName>
        <fullName evidence="3">Regulator of nonsense transcripts 1</fullName>
    </submittedName>
</protein>
<dbReference type="Gene3D" id="3.40.50.300">
    <property type="entry name" value="P-loop containing nucleotide triphosphate hydrolases"/>
    <property type="match status" value="2"/>
</dbReference>